<comment type="caution">
    <text evidence="1">The sequence shown here is derived from an EMBL/GenBank/DDBJ whole genome shotgun (WGS) entry which is preliminary data.</text>
</comment>
<organism evidence="1 2">
    <name type="scientific">Mycena metata</name>
    <dbReference type="NCBI Taxonomy" id="1033252"/>
    <lineage>
        <taxon>Eukaryota</taxon>
        <taxon>Fungi</taxon>
        <taxon>Dikarya</taxon>
        <taxon>Basidiomycota</taxon>
        <taxon>Agaricomycotina</taxon>
        <taxon>Agaricomycetes</taxon>
        <taxon>Agaricomycetidae</taxon>
        <taxon>Agaricales</taxon>
        <taxon>Marasmiineae</taxon>
        <taxon>Mycenaceae</taxon>
        <taxon>Mycena</taxon>
    </lineage>
</organism>
<protein>
    <submittedName>
        <fullName evidence="1">Uncharacterized protein</fullName>
    </submittedName>
</protein>
<proteinExistence type="predicted"/>
<dbReference type="EMBL" id="JARKIB010000049">
    <property type="protein sequence ID" value="KAJ7755577.1"/>
    <property type="molecule type" value="Genomic_DNA"/>
</dbReference>
<dbReference type="Proteomes" id="UP001215598">
    <property type="component" value="Unassembled WGS sequence"/>
</dbReference>
<evidence type="ECO:0000313" key="2">
    <source>
        <dbReference type="Proteomes" id="UP001215598"/>
    </source>
</evidence>
<sequence>MRPHRVVAARARVVAVPLVPPPPLLVAPTAPTPTPRAVHGLTLRQTVPCPFCNEAEGKLQGDLHAGVALDQLLEHADLVGGEEFHGVLVGKGAEDVDEGRGGDDRVAVFPDGGSGVLEEEVVYGSLIGLRWWKDSGGEGDWSGMVGDIMWVLERLLAEKAVASGMIEGNGEGAREWLKCQPKNKLCTCMFGCIYQCLGYAYRPHAMPEQFQTPTGVMQSSEDRQSRAVAVLWLCWLAAYYNTLDP</sequence>
<accession>A0AAD7NCY0</accession>
<keyword evidence="2" id="KW-1185">Reference proteome</keyword>
<evidence type="ECO:0000313" key="1">
    <source>
        <dbReference type="EMBL" id="KAJ7755577.1"/>
    </source>
</evidence>
<gene>
    <name evidence="1" type="ORF">B0H16DRAFT_1458648</name>
</gene>
<name>A0AAD7NCY0_9AGAR</name>
<dbReference type="AlphaFoldDB" id="A0AAD7NCY0"/>
<reference evidence="1" key="1">
    <citation type="submission" date="2023-03" db="EMBL/GenBank/DDBJ databases">
        <title>Massive genome expansion in bonnet fungi (Mycena s.s.) driven by repeated elements and novel gene families across ecological guilds.</title>
        <authorList>
            <consortium name="Lawrence Berkeley National Laboratory"/>
            <person name="Harder C.B."/>
            <person name="Miyauchi S."/>
            <person name="Viragh M."/>
            <person name="Kuo A."/>
            <person name="Thoen E."/>
            <person name="Andreopoulos B."/>
            <person name="Lu D."/>
            <person name="Skrede I."/>
            <person name="Drula E."/>
            <person name="Henrissat B."/>
            <person name="Morin E."/>
            <person name="Kohler A."/>
            <person name="Barry K."/>
            <person name="LaButti K."/>
            <person name="Morin E."/>
            <person name="Salamov A."/>
            <person name="Lipzen A."/>
            <person name="Mereny Z."/>
            <person name="Hegedus B."/>
            <person name="Baldrian P."/>
            <person name="Stursova M."/>
            <person name="Weitz H."/>
            <person name="Taylor A."/>
            <person name="Grigoriev I.V."/>
            <person name="Nagy L.G."/>
            <person name="Martin F."/>
            <person name="Kauserud H."/>
        </authorList>
    </citation>
    <scope>NUCLEOTIDE SEQUENCE</scope>
    <source>
        <strain evidence="1">CBHHK182m</strain>
    </source>
</reference>